<dbReference type="InterPro" id="IPR014710">
    <property type="entry name" value="RmlC-like_jellyroll"/>
</dbReference>
<evidence type="ECO:0000256" key="5">
    <source>
        <dbReference type="ARBA" id="ARBA00023065"/>
    </source>
</evidence>
<dbReference type="InterPro" id="IPR018488">
    <property type="entry name" value="cNMP-bd_CS"/>
</dbReference>
<dbReference type="InterPro" id="IPR050866">
    <property type="entry name" value="CNG_cation_channel"/>
</dbReference>
<dbReference type="Gene3D" id="2.60.120.10">
    <property type="entry name" value="Jelly Rolls"/>
    <property type="match status" value="1"/>
</dbReference>
<keyword evidence="4" id="KW-1133">Transmembrane helix</keyword>
<dbReference type="InterPro" id="IPR018490">
    <property type="entry name" value="cNMP-bd_dom_sf"/>
</dbReference>
<keyword evidence="7" id="KW-1071">Ligand-gated ion channel</keyword>
<keyword evidence="2" id="KW-0813">Transport</keyword>
<evidence type="ECO:0000313" key="12">
    <source>
        <dbReference type="Proteomes" id="UP000469452"/>
    </source>
</evidence>
<organism evidence="11 12">
    <name type="scientific">Aphanomyces astaci</name>
    <name type="common">Crayfish plague agent</name>
    <dbReference type="NCBI Taxonomy" id="112090"/>
    <lineage>
        <taxon>Eukaryota</taxon>
        <taxon>Sar</taxon>
        <taxon>Stramenopiles</taxon>
        <taxon>Oomycota</taxon>
        <taxon>Saprolegniomycetes</taxon>
        <taxon>Saprolegniales</taxon>
        <taxon>Verrucalvaceae</taxon>
        <taxon>Aphanomyces</taxon>
    </lineage>
</organism>
<feature type="domain" description="Cyclic nucleotide-binding" evidence="10">
    <location>
        <begin position="38"/>
        <end position="160"/>
    </location>
</feature>
<comment type="subcellular location">
    <subcellularLocation>
        <location evidence="1">Membrane</location>
        <topology evidence="1">Multi-pass membrane protein</topology>
    </subcellularLocation>
</comment>
<dbReference type="PROSITE" id="PS50042">
    <property type="entry name" value="CNMP_BINDING_3"/>
    <property type="match status" value="1"/>
</dbReference>
<evidence type="ECO:0000256" key="4">
    <source>
        <dbReference type="ARBA" id="ARBA00022989"/>
    </source>
</evidence>
<dbReference type="InterPro" id="IPR000595">
    <property type="entry name" value="cNMP-bd_dom"/>
</dbReference>
<feature type="region of interest" description="Disordered" evidence="9">
    <location>
        <begin position="247"/>
        <end position="280"/>
    </location>
</feature>
<dbReference type="PANTHER" id="PTHR45638:SF11">
    <property type="entry name" value="CYCLIC NUCLEOTIDE-GATED CATION CHANNEL SUBUNIT A"/>
    <property type="match status" value="1"/>
</dbReference>
<evidence type="ECO:0000313" key="11">
    <source>
        <dbReference type="EMBL" id="KAF0717912.1"/>
    </source>
</evidence>
<reference evidence="11 12" key="1">
    <citation type="submission" date="2019-06" db="EMBL/GenBank/DDBJ databases">
        <title>Genomics analysis of Aphanomyces spp. identifies a new class of oomycete effector associated with host adaptation.</title>
        <authorList>
            <person name="Gaulin E."/>
        </authorList>
    </citation>
    <scope>NUCLEOTIDE SEQUENCE [LARGE SCALE GENOMIC DNA]</scope>
    <source>
        <strain evidence="11 12">E</strain>
    </source>
</reference>
<evidence type="ECO:0000256" key="9">
    <source>
        <dbReference type="SAM" id="MobiDB-lite"/>
    </source>
</evidence>
<dbReference type="PROSITE" id="PS00888">
    <property type="entry name" value="CNMP_BINDING_1"/>
    <property type="match status" value="1"/>
</dbReference>
<evidence type="ECO:0000256" key="3">
    <source>
        <dbReference type="ARBA" id="ARBA00022692"/>
    </source>
</evidence>
<dbReference type="SMART" id="SM00100">
    <property type="entry name" value="cNMP"/>
    <property type="match status" value="1"/>
</dbReference>
<dbReference type="GO" id="GO:0016020">
    <property type="term" value="C:membrane"/>
    <property type="evidence" value="ECO:0007669"/>
    <property type="project" value="UniProtKB-SubCell"/>
</dbReference>
<evidence type="ECO:0000256" key="1">
    <source>
        <dbReference type="ARBA" id="ARBA00004141"/>
    </source>
</evidence>
<dbReference type="PANTHER" id="PTHR45638">
    <property type="entry name" value="CYCLIC NUCLEOTIDE-GATED CATION CHANNEL SUBUNIT A"/>
    <property type="match status" value="1"/>
</dbReference>
<evidence type="ECO:0000256" key="7">
    <source>
        <dbReference type="ARBA" id="ARBA00023286"/>
    </source>
</evidence>
<evidence type="ECO:0000259" key="10">
    <source>
        <dbReference type="PROSITE" id="PS50042"/>
    </source>
</evidence>
<sequence>MYAEVGFMESKILSELSALLRSKVALAINDSVLNKMPFFEGADHNFLMELALSMKMVCMPPHEEVIIEGEIGEEMFFIFRGAVEVINGGQQVAVLGEKQYFGTLTTAWEMAILNQNCLRTATVMTLCFCELRMLTRERFLLALTHYPGMRQKISTIIRRRSQAVAKVAAAAAASRRVRRLNTYRVCSTVSTSIGKVIVQKKRREPHLEPIASENSYVEPKHGPSMSFPDVQGDAAVLEAVVDAAAAPVPADNGSVTPPSSYVEDDGSGKLTTDLTGTNES</sequence>
<evidence type="ECO:0000256" key="6">
    <source>
        <dbReference type="ARBA" id="ARBA00023136"/>
    </source>
</evidence>
<accession>A0A6A4ZW44</accession>
<dbReference type="Proteomes" id="UP000469452">
    <property type="component" value="Unassembled WGS sequence"/>
</dbReference>
<keyword evidence="6" id="KW-0472">Membrane</keyword>
<dbReference type="SUPFAM" id="SSF51206">
    <property type="entry name" value="cAMP-binding domain-like"/>
    <property type="match status" value="1"/>
</dbReference>
<name>A0A6A4ZW44_APHAT</name>
<dbReference type="CDD" id="cd00038">
    <property type="entry name" value="CAP_ED"/>
    <property type="match status" value="1"/>
</dbReference>
<evidence type="ECO:0000256" key="8">
    <source>
        <dbReference type="ARBA" id="ARBA00023303"/>
    </source>
</evidence>
<keyword evidence="8" id="KW-0407">Ion channel</keyword>
<keyword evidence="5" id="KW-0406">Ion transport</keyword>
<proteinExistence type="predicted"/>
<dbReference type="EMBL" id="VJMI01016592">
    <property type="protein sequence ID" value="KAF0717912.1"/>
    <property type="molecule type" value="Genomic_DNA"/>
</dbReference>
<feature type="compositionally biased region" description="Polar residues" evidence="9">
    <location>
        <begin position="269"/>
        <end position="280"/>
    </location>
</feature>
<dbReference type="VEuPathDB" id="FungiDB:H257_00504"/>
<dbReference type="GO" id="GO:0044877">
    <property type="term" value="F:protein-containing complex binding"/>
    <property type="evidence" value="ECO:0007669"/>
    <property type="project" value="TreeGrafter"/>
</dbReference>
<dbReference type="AlphaFoldDB" id="A0A6A4ZW44"/>
<protein>
    <recommendedName>
        <fullName evidence="10">Cyclic nucleotide-binding domain-containing protein</fullName>
    </recommendedName>
</protein>
<dbReference type="GO" id="GO:0005221">
    <property type="term" value="F:intracellularly cyclic nucleotide-activated monoatomic cation channel activity"/>
    <property type="evidence" value="ECO:0007669"/>
    <property type="project" value="InterPro"/>
</dbReference>
<comment type="caution">
    <text evidence="11">The sequence shown here is derived from an EMBL/GenBank/DDBJ whole genome shotgun (WGS) entry which is preliminary data.</text>
</comment>
<evidence type="ECO:0000256" key="2">
    <source>
        <dbReference type="ARBA" id="ARBA00022448"/>
    </source>
</evidence>
<keyword evidence="3" id="KW-0812">Transmembrane</keyword>
<dbReference type="Pfam" id="PF00027">
    <property type="entry name" value="cNMP_binding"/>
    <property type="match status" value="1"/>
</dbReference>
<gene>
    <name evidence="11" type="ORF">AaE_010759</name>
</gene>